<dbReference type="PROSITE" id="PS51257">
    <property type="entry name" value="PROKAR_LIPOPROTEIN"/>
    <property type="match status" value="1"/>
</dbReference>
<comment type="caution">
    <text evidence="2">The sequence shown here is derived from an EMBL/GenBank/DDBJ whole genome shotgun (WGS) entry which is preliminary data.</text>
</comment>
<gene>
    <name evidence="2" type="ORF">GCM10022280_20290</name>
</gene>
<sequence length="118" mass="12359">MRLLTVVVALVSLSACVTAPREQIADSLSSYGLDRPRAECIGGNLQADLSVGQLLQLSRAAQAYRQNDSDPSRLGLDDLLRVSSQLKDPAIPIAIAKASGRCGIVPTGFTALLGVVRG</sequence>
<keyword evidence="3" id="KW-1185">Reference proteome</keyword>
<dbReference type="Proteomes" id="UP001500235">
    <property type="component" value="Unassembled WGS sequence"/>
</dbReference>
<evidence type="ECO:0000313" key="3">
    <source>
        <dbReference type="Proteomes" id="UP001500235"/>
    </source>
</evidence>
<accession>A0ABP7T2R1</accession>
<name>A0ABP7T2R1_9SPHN</name>
<keyword evidence="1" id="KW-0732">Signal</keyword>
<feature type="chain" id="PRO_5046106490" description="Lipoprotein" evidence="1">
    <location>
        <begin position="20"/>
        <end position="118"/>
    </location>
</feature>
<reference evidence="3" key="1">
    <citation type="journal article" date="2019" name="Int. J. Syst. Evol. Microbiol.">
        <title>The Global Catalogue of Microorganisms (GCM) 10K type strain sequencing project: providing services to taxonomists for standard genome sequencing and annotation.</title>
        <authorList>
            <consortium name="The Broad Institute Genomics Platform"/>
            <consortium name="The Broad Institute Genome Sequencing Center for Infectious Disease"/>
            <person name="Wu L."/>
            <person name="Ma J."/>
        </authorList>
    </citation>
    <scope>NUCLEOTIDE SEQUENCE [LARGE SCALE GENOMIC DNA]</scope>
    <source>
        <strain evidence="3">JCM 17563</strain>
    </source>
</reference>
<feature type="signal peptide" evidence="1">
    <location>
        <begin position="1"/>
        <end position="19"/>
    </location>
</feature>
<evidence type="ECO:0000313" key="2">
    <source>
        <dbReference type="EMBL" id="GAA4020025.1"/>
    </source>
</evidence>
<protein>
    <recommendedName>
        <fullName evidence="4">Lipoprotein</fullName>
    </recommendedName>
</protein>
<evidence type="ECO:0000256" key="1">
    <source>
        <dbReference type="SAM" id="SignalP"/>
    </source>
</evidence>
<organism evidence="2 3">
    <name type="scientific">Sphingomonas swuensis</name>
    <dbReference type="NCBI Taxonomy" id="977800"/>
    <lineage>
        <taxon>Bacteria</taxon>
        <taxon>Pseudomonadati</taxon>
        <taxon>Pseudomonadota</taxon>
        <taxon>Alphaproteobacteria</taxon>
        <taxon>Sphingomonadales</taxon>
        <taxon>Sphingomonadaceae</taxon>
        <taxon>Sphingomonas</taxon>
    </lineage>
</organism>
<dbReference type="EMBL" id="BAABBQ010000001">
    <property type="protein sequence ID" value="GAA4020025.1"/>
    <property type="molecule type" value="Genomic_DNA"/>
</dbReference>
<evidence type="ECO:0008006" key="4">
    <source>
        <dbReference type="Google" id="ProtNLM"/>
    </source>
</evidence>
<proteinExistence type="predicted"/>